<dbReference type="Gene3D" id="3.30.70.270">
    <property type="match status" value="1"/>
</dbReference>
<dbReference type="AlphaFoldDB" id="A0A248LM42"/>
<dbReference type="InterPro" id="IPR000160">
    <property type="entry name" value="GGDEF_dom"/>
</dbReference>
<dbReference type="Proteomes" id="UP000197424">
    <property type="component" value="Chromosome"/>
</dbReference>
<dbReference type="RefSeq" id="WP_088861568.1">
    <property type="nucleotide sequence ID" value="NZ_JAJAXI010000044.1"/>
</dbReference>
<dbReference type="EMBL" id="CP022115">
    <property type="protein sequence ID" value="ASJ25860.1"/>
    <property type="molecule type" value="Genomic_DNA"/>
</dbReference>
<dbReference type="SUPFAM" id="SSF141868">
    <property type="entry name" value="EAL domain-like"/>
    <property type="match status" value="1"/>
</dbReference>
<feature type="domain" description="GGDEF" evidence="3">
    <location>
        <begin position="345"/>
        <end position="479"/>
    </location>
</feature>
<keyword evidence="1" id="KW-1133">Transmembrane helix</keyword>
<feature type="transmembrane region" description="Helical" evidence="1">
    <location>
        <begin position="279"/>
        <end position="300"/>
    </location>
</feature>
<dbReference type="CDD" id="cd12914">
    <property type="entry name" value="PDC1_DGC_like"/>
    <property type="match status" value="1"/>
</dbReference>
<keyword evidence="1" id="KW-0472">Membrane</keyword>
<protein>
    <submittedName>
        <fullName evidence="4">Putative signal transduction protein containing a membrane domain, an EAL and a GGDEF domain</fullName>
    </submittedName>
</protein>
<sequence>MRLLSLSVAIAVLVLLACGVGVANIVASREQIHAESARELTMVSRVVASHLGQVLDNARLALLSVRDDPGLQSDQPLHPSAELDRLLQTVQGAAALSTFVLSNPDGDIIAASSSDPTFRRVRLADRDYFRYHLPRRDQQFYVGLPVISRATGKRIIPVSIAIRDREGNLRAVLSASILSNYLERYYAELAGAHRYAISVMQREDGLLLARYPQPHAASDNPLGRYPLPASMIEGGVSYQRSPYDGTERQVVTQPLTMLPWVVAVSVDESELTEAWLLSVWRTGSLTLAFCLVAVALGWVIRRQMLALSRQAAHMQYDANHDSVTGLANRRALLAAIDAQVRHQPEWMALVLIDLDFFKRINDSWGHEAGDELLRETGRRLQAVADASHQVYRLGGDEFVVLVRGGPLAGAELARQTQTLLARLGEPYELQHGTVMLSASAGISCFPEHADHAGDLLRLADAAMYHAKRQGRNGHVFFDRSMAQEADETLLVDTALRQAIPRHELRLLYQPVVDANNGHLGKVEALLRWKHPEYGAISPARFIPVAEESGYIAVLGDWVLGEACRQARIWLDAGCPCRVAVNLSAREILEPNFIKRLQGHLLASGLPPQWLELELTERALYDGNGAAERLADLRDLGVSLAIDDFGTGYSSLSYLCRYPVQVLKIDRSFVCQLDDPANLAIVRSIIALGHSLALEIVAEGVETSLQANQLRALGCTSLQGFFFARPQTATELVRWRNPVTA</sequence>
<evidence type="ECO:0000259" key="2">
    <source>
        <dbReference type="PROSITE" id="PS50883"/>
    </source>
</evidence>
<dbReference type="InterPro" id="IPR001633">
    <property type="entry name" value="EAL_dom"/>
</dbReference>
<evidence type="ECO:0000256" key="1">
    <source>
        <dbReference type="SAM" id="Phobius"/>
    </source>
</evidence>
<proteinExistence type="predicted"/>
<reference evidence="4" key="1">
    <citation type="journal article" date="2017" name="J. Antimicrob. Chemother.">
        <title>Emergence and genomic analysis of MDR Laribacter hongkongensis strain HLGZ1 from Guangzhou, China.</title>
        <authorList>
            <person name="Wu H.K."/>
            <person name="Chen J.H."/>
            <person name="Yang L."/>
            <person name="Li A.R."/>
            <person name="Su D.H."/>
            <person name="Lin Y.P."/>
            <person name="Chen D.Q."/>
        </authorList>
    </citation>
    <scope>NUCLEOTIDE SEQUENCE</scope>
    <source>
        <strain evidence="4">HLGZ1</strain>
    </source>
</reference>
<dbReference type="PROSITE" id="PS51257">
    <property type="entry name" value="PROKAR_LIPOPROTEIN"/>
    <property type="match status" value="1"/>
</dbReference>
<reference evidence="4" key="2">
    <citation type="submission" date="2017-06" db="EMBL/GenBank/DDBJ databases">
        <authorList>
            <person name="Kim H.J."/>
            <person name="Triplett B.A."/>
        </authorList>
    </citation>
    <scope>NUCLEOTIDE SEQUENCE</scope>
    <source>
        <strain evidence="4">HLGZ1</strain>
    </source>
</reference>
<dbReference type="PANTHER" id="PTHR44757">
    <property type="entry name" value="DIGUANYLATE CYCLASE DGCP"/>
    <property type="match status" value="1"/>
</dbReference>
<organism evidence="4">
    <name type="scientific">Laribacter hongkongensis</name>
    <dbReference type="NCBI Taxonomy" id="168471"/>
    <lineage>
        <taxon>Bacteria</taxon>
        <taxon>Pseudomonadati</taxon>
        <taxon>Pseudomonadota</taxon>
        <taxon>Betaproteobacteria</taxon>
        <taxon>Neisseriales</taxon>
        <taxon>Aquaspirillaceae</taxon>
        <taxon>Laribacter</taxon>
    </lineage>
</organism>
<dbReference type="PANTHER" id="PTHR44757:SF2">
    <property type="entry name" value="BIOFILM ARCHITECTURE MAINTENANCE PROTEIN MBAA"/>
    <property type="match status" value="1"/>
</dbReference>
<keyword evidence="1" id="KW-0812">Transmembrane</keyword>
<dbReference type="Gene3D" id="3.30.450.20">
    <property type="entry name" value="PAS domain"/>
    <property type="match status" value="2"/>
</dbReference>
<dbReference type="NCBIfam" id="TIGR00254">
    <property type="entry name" value="GGDEF"/>
    <property type="match status" value="1"/>
</dbReference>
<dbReference type="OrthoDB" id="9813903at2"/>
<name>A0A248LM42_9NEIS</name>
<dbReference type="Pfam" id="PF00563">
    <property type="entry name" value="EAL"/>
    <property type="match status" value="1"/>
</dbReference>
<dbReference type="SUPFAM" id="SSF55073">
    <property type="entry name" value="Nucleotide cyclase"/>
    <property type="match status" value="1"/>
</dbReference>
<dbReference type="InterPro" id="IPR052155">
    <property type="entry name" value="Biofilm_reg_signaling"/>
</dbReference>
<accession>A0A248LM42</accession>
<dbReference type="Pfam" id="PF00990">
    <property type="entry name" value="GGDEF"/>
    <property type="match status" value="1"/>
</dbReference>
<gene>
    <name evidence="4" type="ORF">LHGZ1_3029</name>
</gene>
<dbReference type="Gene3D" id="3.20.20.450">
    <property type="entry name" value="EAL domain"/>
    <property type="match status" value="1"/>
</dbReference>
<dbReference type="PROSITE" id="PS50883">
    <property type="entry name" value="EAL"/>
    <property type="match status" value="1"/>
</dbReference>
<evidence type="ECO:0000313" key="4">
    <source>
        <dbReference type="EMBL" id="ASJ25860.1"/>
    </source>
</evidence>
<dbReference type="CDD" id="cd12915">
    <property type="entry name" value="PDC2_DGC_like"/>
    <property type="match status" value="1"/>
</dbReference>
<dbReference type="InterPro" id="IPR029787">
    <property type="entry name" value="Nucleotide_cyclase"/>
</dbReference>
<dbReference type="CDD" id="cd01948">
    <property type="entry name" value="EAL"/>
    <property type="match status" value="1"/>
</dbReference>
<dbReference type="SMART" id="SM00052">
    <property type="entry name" value="EAL"/>
    <property type="match status" value="1"/>
</dbReference>
<dbReference type="InterPro" id="IPR035919">
    <property type="entry name" value="EAL_sf"/>
</dbReference>
<evidence type="ECO:0000259" key="3">
    <source>
        <dbReference type="PROSITE" id="PS50887"/>
    </source>
</evidence>
<dbReference type="PROSITE" id="PS50887">
    <property type="entry name" value="GGDEF"/>
    <property type="match status" value="1"/>
</dbReference>
<dbReference type="InterPro" id="IPR043128">
    <property type="entry name" value="Rev_trsase/Diguanyl_cyclase"/>
</dbReference>
<dbReference type="SMART" id="SM00267">
    <property type="entry name" value="GGDEF"/>
    <property type="match status" value="1"/>
</dbReference>
<feature type="domain" description="EAL" evidence="2">
    <location>
        <begin position="488"/>
        <end position="739"/>
    </location>
</feature>
<dbReference type="CDD" id="cd01949">
    <property type="entry name" value="GGDEF"/>
    <property type="match status" value="1"/>
</dbReference>